<feature type="transmembrane region" description="Helical" evidence="8">
    <location>
        <begin position="174"/>
        <end position="197"/>
    </location>
</feature>
<dbReference type="STRING" id="765915.A0A1Y2HJ00"/>
<dbReference type="Gene3D" id="1.20.1250.20">
    <property type="entry name" value="MFS general substrate transporter like domains"/>
    <property type="match status" value="1"/>
</dbReference>
<evidence type="ECO:0000256" key="8">
    <source>
        <dbReference type="SAM" id="Phobius"/>
    </source>
</evidence>
<dbReference type="GO" id="GO:0015149">
    <property type="term" value="F:hexose transmembrane transporter activity"/>
    <property type="evidence" value="ECO:0007669"/>
    <property type="project" value="TreeGrafter"/>
</dbReference>
<proteinExistence type="inferred from homology"/>
<dbReference type="PROSITE" id="PS50850">
    <property type="entry name" value="MFS"/>
    <property type="match status" value="1"/>
</dbReference>
<dbReference type="InterPro" id="IPR036259">
    <property type="entry name" value="MFS_trans_sf"/>
</dbReference>
<comment type="caution">
    <text evidence="10">The sequence shown here is derived from an EMBL/GenBank/DDBJ whole genome shotgun (WGS) entry which is preliminary data.</text>
</comment>
<feature type="non-terminal residue" evidence="10">
    <location>
        <position position="454"/>
    </location>
</feature>
<feature type="domain" description="Major facilitator superfamily (MFS) profile" evidence="9">
    <location>
        <begin position="2"/>
        <end position="443"/>
    </location>
</feature>
<name>A0A1Y2HJ00_9FUNG</name>
<feature type="transmembrane region" description="Helical" evidence="8">
    <location>
        <begin position="263"/>
        <end position="284"/>
    </location>
</feature>
<evidence type="ECO:0000256" key="6">
    <source>
        <dbReference type="ARBA" id="ARBA00023136"/>
    </source>
</evidence>
<evidence type="ECO:0000313" key="10">
    <source>
        <dbReference type="EMBL" id="ORZ34519.1"/>
    </source>
</evidence>
<feature type="transmembrane region" description="Helical" evidence="8">
    <location>
        <begin position="55"/>
        <end position="78"/>
    </location>
</feature>
<protein>
    <submittedName>
        <fullName evidence="10">General substrate transporter</fullName>
    </submittedName>
</protein>
<dbReference type="AlphaFoldDB" id="A0A1Y2HJ00"/>
<dbReference type="PANTHER" id="PTHR23503">
    <property type="entry name" value="SOLUTE CARRIER FAMILY 2"/>
    <property type="match status" value="1"/>
</dbReference>
<comment type="subcellular location">
    <subcellularLocation>
        <location evidence="1">Membrane</location>
        <topology evidence="1">Multi-pass membrane protein</topology>
    </subcellularLocation>
</comment>
<evidence type="ECO:0000256" key="1">
    <source>
        <dbReference type="ARBA" id="ARBA00004141"/>
    </source>
</evidence>
<dbReference type="EMBL" id="MCFL01000028">
    <property type="protein sequence ID" value="ORZ34519.1"/>
    <property type="molecule type" value="Genomic_DNA"/>
</dbReference>
<evidence type="ECO:0000256" key="3">
    <source>
        <dbReference type="ARBA" id="ARBA00022448"/>
    </source>
</evidence>
<dbReference type="OrthoDB" id="4540492at2759"/>
<dbReference type="PRINTS" id="PR00171">
    <property type="entry name" value="SUGRTRNSPORT"/>
</dbReference>
<dbReference type="InterPro" id="IPR005829">
    <property type="entry name" value="Sugar_transporter_CS"/>
</dbReference>
<feature type="region of interest" description="Disordered" evidence="7">
    <location>
        <begin position="217"/>
        <end position="247"/>
    </location>
</feature>
<feature type="compositionally biased region" description="Polar residues" evidence="7">
    <location>
        <begin position="223"/>
        <end position="233"/>
    </location>
</feature>
<feature type="transmembrane region" description="Helical" evidence="8">
    <location>
        <begin position="328"/>
        <end position="351"/>
    </location>
</feature>
<dbReference type="InterPro" id="IPR045263">
    <property type="entry name" value="GLUT"/>
</dbReference>
<feature type="transmembrane region" description="Helical" evidence="8">
    <location>
        <begin position="90"/>
        <end position="106"/>
    </location>
</feature>
<dbReference type="PROSITE" id="PS00217">
    <property type="entry name" value="SUGAR_TRANSPORT_2"/>
    <property type="match status" value="1"/>
</dbReference>
<keyword evidence="3" id="KW-0813">Transport</keyword>
<feature type="transmembrane region" description="Helical" evidence="8">
    <location>
        <begin position="112"/>
        <end position="133"/>
    </location>
</feature>
<reference evidence="10 11" key="1">
    <citation type="submission" date="2016-07" db="EMBL/GenBank/DDBJ databases">
        <title>Pervasive Adenine N6-methylation of Active Genes in Fungi.</title>
        <authorList>
            <consortium name="DOE Joint Genome Institute"/>
            <person name="Mondo S.J."/>
            <person name="Dannebaum R.O."/>
            <person name="Kuo R.C."/>
            <person name="Labutti K."/>
            <person name="Haridas S."/>
            <person name="Kuo A."/>
            <person name="Salamov A."/>
            <person name="Ahrendt S.R."/>
            <person name="Lipzen A."/>
            <person name="Sullivan W."/>
            <person name="Andreopoulos W.B."/>
            <person name="Clum A."/>
            <person name="Lindquist E."/>
            <person name="Daum C."/>
            <person name="Ramamoorthy G.K."/>
            <person name="Gryganskyi A."/>
            <person name="Culley D."/>
            <person name="Magnuson J.K."/>
            <person name="James T.Y."/>
            <person name="O'Malley M.A."/>
            <person name="Stajich J.E."/>
            <person name="Spatafora J.W."/>
            <person name="Visel A."/>
            <person name="Grigoriev I.V."/>
        </authorList>
    </citation>
    <scope>NUCLEOTIDE SEQUENCE [LARGE SCALE GENOMIC DNA]</scope>
    <source>
        <strain evidence="10 11">PL171</strain>
    </source>
</reference>
<dbReference type="InterPro" id="IPR020846">
    <property type="entry name" value="MFS_dom"/>
</dbReference>
<evidence type="ECO:0000256" key="2">
    <source>
        <dbReference type="ARBA" id="ARBA00010992"/>
    </source>
</evidence>
<feature type="transmembrane region" description="Helical" evidence="8">
    <location>
        <begin position="415"/>
        <end position="439"/>
    </location>
</feature>
<organism evidence="10 11">
    <name type="scientific">Catenaria anguillulae PL171</name>
    <dbReference type="NCBI Taxonomy" id="765915"/>
    <lineage>
        <taxon>Eukaryota</taxon>
        <taxon>Fungi</taxon>
        <taxon>Fungi incertae sedis</taxon>
        <taxon>Blastocladiomycota</taxon>
        <taxon>Blastocladiomycetes</taxon>
        <taxon>Blastocladiales</taxon>
        <taxon>Catenariaceae</taxon>
        <taxon>Catenaria</taxon>
    </lineage>
</organism>
<evidence type="ECO:0000259" key="9">
    <source>
        <dbReference type="PROSITE" id="PS50850"/>
    </source>
</evidence>
<evidence type="ECO:0000313" key="11">
    <source>
        <dbReference type="Proteomes" id="UP000193411"/>
    </source>
</evidence>
<accession>A0A1Y2HJ00</accession>
<feature type="transmembrane region" description="Helical" evidence="8">
    <location>
        <begin position="145"/>
        <end position="168"/>
    </location>
</feature>
<dbReference type="Proteomes" id="UP000193411">
    <property type="component" value="Unassembled WGS sequence"/>
</dbReference>
<dbReference type="InterPro" id="IPR005828">
    <property type="entry name" value="MFS_sugar_transport-like"/>
</dbReference>
<sequence length="454" mass="48866">VCALTAAIGFLSYGYHLGELNNVSKLLTCQASDTPTLSQPYLLFQLSPCIPMSTFALSTANALIPIAGAFGALFGGYLAQRIGRIKTMSLFAIIGACAPILMTLATERFMFLIGRSLAGLAAGGHATSVPIYIAEMAHPRRRSLFGVFSPVALSFGLALASLTGFFWSKSVADWRNIFGVALFPPVIQAVLLSTVCIESPQWFANSPTRAGEPQLMQRDEHNSQSNLATSESPPTDVPISEPEPPRPVTLRKFVTEEEYRRPALILAFAHSASQLSGVNVYFVYSVSILSNVMSFDQANLFYLGFAFSNILLSSLPGYLSERFGRRKLLLVSMLGMATSAVILTLSVVFQLPALSMAMFISAITMFQCGLASVPLILICELVEPKAVGAASSLAQVVSTCASTLALFVFPLALEMWGATTFLLFTGCLLFSGAALWWLLPETMGKSLDEVMVEL</sequence>
<feature type="transmembrane region" description="Helical" evidence="8">
    <location>
        <begin position="300"/>
        <end position="319"/>
    </location>
</feature>
<dbReference type="SUPFAM" id="SSF103473">
    <property type="entry name" value="MFS general substrate transporter"/>
    <property type="match status" value="1"/>
</dbReference>
<comment type="similarity">
    <text evidence="2">Belongs to the major facilitator superfamily. Sugar transporter (TC 2.A.1.1) family.</text>
</comment>
<keyword evidence="5 8" id="KW-1133">Transmembrane helix</keyword>
<evidence type="ECO:0000256" key="5">
    <source>
        <dbReference type="ARBA" id="ARBA00022989"/>
    </source>
</evidence>
<dbReference type="InterPro" id="IPR003663">
    <property type="entry name" value="Sugar/inositol_transpt"/>
</dbReference>
<evidence type="ECO:0000256" key="7">
    <source>
        <dbReference type="SAM" id="MobiDB-lite"/>
    </source>
</evidence>
<evidence type="ECO:0000256" key="4">
    <source>
        <dbReference type="ARBA" id="ARBA00022692"/>
    </source>
</evidence>
<feature type="transmembrane region" description="Helical" evidence="8">
    <location>
        <begin position="386"/>
        <end position="409"/>
    </location>
</feature>
<feature type="non-terminal residue" evidence="10">
    <location>
        <position position="1"/>
    </location>
</feature>
<keyword evidence="6 8" id="KW-0472">Membrane</keyword>
<feature type="transmembrane region" description="Helical" evidence="8">
    <location>
        <begin position="357"/>
        <end position="379"/>
    </location>
</feature>
<gene>
    <name evidence="10" type="ORF">BCR44DRAFT_1531136</name>
</gene>
<keyword evidence="4 8" id="KW-0812">Transmembrane</keyword>
<dbReference type="GO" id="GO:0016020">
    <property type="term" value="C:membrane"/>
    <property type="evidence" value="ECO:0007669"/>
    <property type="project" value="UniProtKB-SubCell"/>
</dbReference>
<dbReference type="Pfam" id="PF00083">
    <property type="entry name" value="Sugar_tr"/>
    <property type="match status" value="1"/>
</dbReference>
<dbReference type="PANTHER" id="PTHR23503:SF8">
    <property type="entry name" value="FACILITATED GLUCOSE TRANSPORTER PROTEIN 1"/>
    <property type="match status" value="1"/>
</dbReference>
<keyword evidence="11" id="KW-1185">Reference proteome</keyword>